<keyword evidence="2" id="KW-0255">Endonuclease</keyword>
<accession>A0ABX9DWR6</accession>
<keyword evidence="4" id="KW-1185">Reference proteome</keyword>
<evidence type="ECO:0000313" key="4">
    <source>
        <dbReference type="Proteomes" id="UP000248714"/>
    </source>
</evidence>
<keyword evidence="1 2" id="KW-0051">Antiviral defense</keyword>
<reference evidence="3 4" key="1">
    <citation type="submission" date="2018-06" db="EMBL/GenBank/DDBJ databases">
        <title>Genomic Encyclopedia of Type Strains, Phase IV (KMG-IV): sequencing the most valuable type-strain genomes for metagenomic binning, comparative biology and taxonomic classification.</title>
        <authorList>
            <person name="Goeker M."/>
        </authorList>
    </citation>
    <scope>NUCLEOTIDE SEQUENCE [LARGE SCALE GENOMIC DNA]</scope>
    <source>
        <strain evidence="3 4">DSM 45479</strain>
    </source>
</reference>
<name>A0ABX9DWR6_9PSEU</name>
<keyword evidence="2" id="KW-0540">Nuclease</keyword>
<keyword evidence="2" id="KW-0694">RNA-binding</keyword>
<comment type="function">
    <text evidence="2">CRISPR (clustered regularly interspaced short palindromic repeat) is an adaptive immune system that provides protection against mobile genetic elements (viruses, transposable elements and conjugative plasmids). CRISPR clusters contain spacers, sequences complementary to antecedent mobile elements, and target invading nucleic acids. CRISPR clusters are transcribed and processed into CRISPR RNA (crRNA).</text>
</comment>
<dbReference type="InterPro" id="IPR010155">
    <property type="entry name" value="CRISPR-assoc_prot_Cas5d"/>
</dbReference>
<dbReference type="RefSeq" id="WP_215732625.1">
    <property type="nucleotide sequence ID" value="NZ_QLTT01000013.1"/>
</dbReference>
<comment type="similarity">
    <text evidence="2">Belongs to the CRISPR-associated protein Cas5 family. Subtype I-C/Dvulg subfamily.</text>
</comment>
<dbReference type="Pfam" id="PF09704">
    <property type="entry name" value="Cas_Cas5d"/>
    <property type="match status" value="1"/>
</dbReference>
<proteinExistence type="inferred from homology"/>
<dbReference type="Proteomes" id="UP000248714">
    <property type="component" value="Unassembled WGS sequence"/>
</dbReference>
<evidence type="ECO:0000256" key="2">
    <source>
        <dbReference type="PIRNR" id="PIRNR029950"/>
    </source>
</evidence>
<dbReference type="InterPro" id="IPR021124">
    <property type="entry name" value="CRISPR-assoc_prot_Cas5"/>
</dbReference>
<evidence type="ECO:0000256" key="1">
    <source>
        <dbReference type="ARBA" id="ARBA00023118"/>
    </source>
</evidence>
<sequence>MARKNATTDAPIVLDVVGDFACFTRPDAKAERISYPMITPSAARGVLEAVFWKPEFSYRIRKIELLRPISWFRIRRNEVSSAPALSTIRKLGDGFRFDAAADRDQRFTLGLRDVAYRIHADIELKPHTTDTVAKYVAQAQRRIDRGACFAQPYLGSREFSASDFGPPASGVERVSHDEYLGIMLLDVDHSVSPARSTWFTAWLRDGVLDVPPEGIHDPARDEQGRGERCS</sequence>
<evidence type="ECO:0000313" key="3">
    <source>
        <dbReference type="EMBL" id="RAS59732.1"/>
    </source>
</evidence>
<keyword evidence="2" id="KW-0378">Hydrolase</keyword>
<dbReference type="PIRSF" id="PIRSF029950">
    <property type="entry name" value="Cas_CT1134"/>
    <property type="match status" value="1"/>
</dbReference>
<dbReference type="InterPro" id="IPR013422">
    <property type="entry name" value="CRISPR-assoc_prot_Cas5_N"/>
</dbReference>
<dbReference type="EC" id="3.1.-.-" evidence="2"/>
<dbReference type="NCBIfam" id="TIGR01876">
    <property type="entry name" value="cas_Cas5d"/>
    <property type="match status" value="1"/>
</dbReference>
<protein>
    <recommendedName>
        <fullName evidence="2">pre-crRNA processing endonuclease</fullName>
        <ecNumber evidence="2">3.1.-.-</ecNumber>
    </recommendedName>
</protein>
<dbReference type="Gene3D" id="3.30.70.2660">
    <property type="match status" value="1"/>
</dbReference>
<dbReference type="EMBL" id="QLTT01000013">
    <property type="protein sequence ID" value="RAS59732.1"/>
    <property type="molecule type" value="Genomic_DNA"/>
</dbReference>
<comment type="caution">
    <text evidence="3">The sequence shown here is derived from an EMBL/GenBank/DDBJ whole genome shotgun (WGS) entry which is preliminary data.</text>
</comment>
<dbReference type="NCBIfam" id="TIGR02593">
    <property type="entry name" value="CRISPR_cas5"/>
    <property type="match status" value="1"/>
</dbReference>
<organism evidence="3 4">
    <name type="scientific">Lentzea atacamensis</name>
    <dbReference type="NCBI Taxonomy" id="531938"/>
    <lineage>
        <taxon>Bacteria</taxon>
        <taxon>Bacillati</taxon>
        <taxon>Actinomycetota</taxon>
        <taxon>Actinomycetes</taxon>
        <taxon>Pseudonocardiales</taxon>
        <taxon>Pseudonocardiaceae</taxon>
        <taxon>Lentzea</taxon>
    </lineage>
</organism>
<gene>
    <name evidence="3" type="ORF">C8D87_11332</name>
</gene>